<name>A0A0P9CP60_9CHLR</name>
<dbReference type="InterPro" id="IPR036318">
    <property type="entry name" value="FAD-bd_PCMH-like_sf"/>
</dbReference>
<comment type="caution">
    <text evidence="1">The sequence shown here is derived from an EMBL/GenBank/DDBJ whole genome shotgun (WGS) entry which is preliminary data.</text>
</comment>
<evidence type="ECO:0000313" key="1">
    <source>
        <dbReference type="EMBL" id="KPV47727.1"/>
    </source>
</evidence>
<evidence type="ECO:0000313" key="2">
    <source>
        <dbReference type="Proteomes" id="UP000050509"/>
    </source>
</evidence>
<organism evidence="1 2">
    <name type="scientific">Kouleothrix aurantiaca</name>
    <dbReference type="NCBI Taxonomy" id="186479"/>
    <lineage>
        <taxon>Bacteria</taxon>
        <taxon>Bacillati</taxon>
        <taxon>Chloroflexota</taxon>
        <taxon>Chloroflexia</taxon>
        <taxon>Chloroflexales</taxon>
        <taxon>Roseiflexineae</taxon>
        <taxon>Roseiflexaceae</taxon>
        <taxon>Kouleothrix</taxon>
    </lineage>
</organism>
<gene>
    <name evidence="1" type="ORF">SE17_41890</name>
</gene>
<keyword evidence="2" id="KW-1185">Reference proteome</keyword>
<protein>
    <submittedName>
        <fullName evidence="1">Uncharacterized protein</fullName>
    </submittedName>
</protein>
<reference evidence="1 2" key="1">
    <citation type="submission" date="2015-09" db="EMBL/GenBank/DDBJ databases">
        <title>Draft genome sequence of Kouleothrix aurantiaca JCM 19913.</title>
        <authorList>
            <person name="Hemp J."/>
        </authorList>
    </citation>
    <scope>NUCLEOTIDE SEQUENCE [LARGE SCALE GENOMIC DNA]</scope>
    <source>
        <strain evidence="1 2">COM-B</strain>
    </source>
</reference>
<accession>A0A0P9CP60</accession>
<proteinExistence type="predicted"/>
<dbReference type="Proteomes" id="UP000050509">
    <property type="component" value="Unassembled WGS sequence"/>
</dbReference>
<dbReference type="SUPFAM" id="SSF56176">
    <property type="entry name" value="FAD-binding/transporter-associated domain-like"/>
    <property type="match status" value="1"/>
</dbReference>
<dbReference type="GO" id="GO:0050660">
    <property type="term" value="F:flavin adenine dinucleotide binding"/>
    <property type="evidence" value="ECO:0007669"/>
    <property type="project" value="InterPro"/>
</dbReference>
<dbReference type="EMBL" id="LJCR01003296">
    <property type="protein sequence ID" value="KPV47727.1"/>
    <property type="molecule type" value="Genomic_DNA"/>
</dbReference>
<sequence length="79" mass="8209">MSASPTTTHTPESVAELAATVEAAARQGRVLTPWGAGTLQHLGRAPLPEAEQLCTGALNRYLRGHACAQPPAAQDHAAR</sequence>
<dbReference type="AlphaFoldDB" id="A0A0P9CP60"/>
<feature type="non-terminal residue" evidence="1">
    <location>
        <position position="79"/>
    </location>
</feature>